<name>A0A9D4HDA9_DREPO</name>
<accession>A0A9D4HDA9</accession>
<comment type="caution">
    <text evidence="1">The sequence shown here is derived from an EMBL/GenBank/DDBJ whole genome shotgun (WGS) entry which is preliminary data.</text>
</comment>
<dbReference type="EMBL" id="JAIWYP010000004">
    <property type="protein sequence ID" value="KAH3832140.1"/>
    <property type="molecule type" value="Genomic_DNA"/>
</dbReference>
<evidence type="ECO:0000313" key="2">
    <source>
        <dbReference type="Proteomes" id="UP000828390"/>
    </source>
</evidence>
<reference evidence="1" key="2">
    <citation type="submission" date="2020-11" db="EMBL/GenBank/DDBJ databases">
        <authorList>
            <person name="McCartney M.A."/>
            <person name="Auch B."/>
            <person name="Kono T."/>
            <person name="Mallez S."/>
            <person name="Becker A."/>
            <person name="Gohl D.M."/>
            <person name="Silverstein K.A.T."/>
            <person name="Koren S."/>
            <person name="Bechman K.B."/>
            <person name="Herman A."/>
            <person name="Abrahante J.E."/>
            <person name="Garbe J."/>
        </authorList>
    </citation>
    <scope>NUCLEOTIDE SEQUENCE</scope>
    <source>
        <strain evidence="1">Duluth1</strain>
        <tissue evidence="1">Whole animal</tissue>
    </source>
</reference>
<organism evidence="1 2">
    <name type="scientific">Dreissena polymorpha</name>
    <name type="common">Zebra mussel</name>
    <name type="synonym">Mytilus polymorpha</name>
    <dbReference type="NCBI Taxonomy" id="45954"/>
    <lineage>
        <taxon>Eukaryota</taxon>
        <taxon>Metazoa</taxon>
        <taxon>Spiralia</taxon>
        <taxon>Lophotrochozoa</taxon>
        <taxon>Mollusca</taxon>
        <taxon>Bivalvia</taxon>
        <taxon>Autobranchia</taxon>
        <taxon>Heteroconchia</taxon>
        <taxon>Euheterodonta</taxon>
        <taxon>Imparidentia</taxon>
        <taxon>Neoheterodontei</taxon>
        <taxon>Myida</taxon>
        <taxon>Dreissenoidea</taxon>
        <taxon>Dreissenidae</taxon>
        <taxon>Dreissena</taxon>
    </lineage>
</organism>
<sequence length="80" mass="9133">MDKNTEIYGMSCIPDMAHGEKEKRQLNKREENAGLICEIAELCNRFENCGIEKYELHGLQKEAFSNILHKLPNIIDVPGT</sequence>
<protein>
    <submittedName>
        <fullName evidence="1">Uncharacterized protein</fullName>
    </submittedName>
</protein>
<dbReference type="Proteomes" id="UP000828390">
    <property type="component" value="Unassembled WGS sequence"/>
</dbReference>
<reference evidence="1" key="1">
    <citation type="journal article" date="2019" name="bioRxiv">
        <title>The Genome of the Zebra Mussel, Dreissena polymorpha: A Resource for Invasive Species Research.</title>
        <authorList>
            <person name="McCartney M.A."/>
            <person name="Auch B."/>
            <person name="Kono T."/>
            <person name="Mallez S."/>
            <person name="Zhang Y."/>
            <person name="Obille A."/>
            <person name="Becker A."/>
            <person name="Abrahante J.E."/>
            <person name="Garbe J."/>
            <person name="Badalamenti J.P."/>
            <person name="Herman A."/>
            <person name="Mangelson H."/>
            <person name="Liachko I."/>
            <person name="Sullivan S."/>
            <person name="Sone E.D."/>
            <person name="Koren S."/>
            <person name="Silverstein K.A.T."/>
            <person name="Beckman K.B."/>
            <person name="Gohl D.M."/>
        </authorList>
    </citation>
    <scope>NUCLEOTIDE SEQUENCE</scope>
    <source>
        <strain evidence="1">Duluth1</strain>
        <tissue evidence="1">Whole animal</tissue>
    </source>
</reference>
<proteinExistence type="predicted"/>
<keyword evidence="2" id="KW-1185">Reference proteome</keyword>
<gene>
    <name evidence="1" type="ORF">DPMN_105417</name>
</gene>
<dbReference type="AlphaFoldDB" id="A0A9D4HDA9"/>
<evidence type="ECO:0000313" key="1">
    <source>
        <dbReference type="EMBL" id="KAH3832140.1"/>
    </source>
</evidence>